<feature type="compositionally biased region" description="Polar residues" evidence="1">
    <location>
        <begin position="177"/>
        <end position="188"/>
    </location>
</feature>
<dbReference type="EMBL" id="OU963868">
    <property type="protein sequence ID" value="CAH0393067.1"/>
    <property type="molecule type" value="Genomic_DNA"/>
</dbReference>
<feature type="region of interest" description="Disordered" evidence="1">
    <location>
        <begin position="157"/>
        <end position="273"/>
    </location>
</feature>
<feature type="compositionally biased region" description="Basic and acidic residues" evidence="1">
    <location>
        <begin position="263"/>
        <end position="273"/>
    </location>
</feature>
<feature type="compositionally biased region" description="Basic residues" evidence="1">
    <location>
        <begin position="252"/>
        <end position="262"/>
    </location>
</feature>
<protein>
    <submittedName>
        <fullName evidence="2">Uncharacterized protein</fullName>
    </submittedName>
</protein>
<feature type="compositionally biased region" description="Low complexity" evidence="1">
    <location>
        <begin position="241"/>
        <end position="251"/>
    </location>
</feature>
<name>A0A9P0F5H8_BEMTA</name>
<organism evidence="2 3">
    <name type="scientific">Bemisia tabaci</name>
    <name type="common">Sweetpotato whitefly</name>
    <name type="synonym">Aleurodes tabaci</name>
    <dbReference type="NCBI Taxonomy" id="7038"/>
    <lineage>
        <taxon>Eukaryota</taxon>
        <taxon>Metazoa</taxon>
        <taxon>Ecdysozoa</taxon>
        <taxon>Arthropoda</taxon>
        <taxon>Hexapoda</taxon>
        <taxon>Insecta</taxon>
        <taxon>Pterygota</taxon>
        <taxon>Neoptera</taxon>
        <taxon>Paraneoptera</taxon>
        <taxon>Hemiptera</taxon>
        <taxon>Sternorrhyncha</taxon>
        <taxon>Aleyrodoidea</taxon>
        <taxon>Aleyrodidae</taxon>
        <taxon>Aleyrodinae</taxon>
        <taxon>Bemisia</taxon>
    </lineage>
</organism>
<dbReference type="Proteomes" id="UP001152759">
    <property type="component" value="Chromosome 7"/>
</dbReference>
<feature type="compositionally biased region" description="Low complexity" evidence="1">
    <location>
        <begin position="977"/>
        <end position="989"/>
    </location>
</feature>
<feature type="region of interest" description="Disordered" evidence="1">
    <location>
        <begin position="832"/>
        <end position="852"/>
    </location>
</feature>
<feature type="region of interest" description="Disordered" evidence="1">
    <location>
        <begin position="289"/>
        <end position="324"/>
    </location>
</feature>
<evidence type="ECO:0000313" key="3">
    <source>
        <dbReference type="Proteomes" id="UP001152759"/>
    </source>
</evidence>
<evidence type="ECO:0000256" key="1">
    <source>
        <dbReference type="SAM" id="MobiDB-lite"/>
    </source>
</evidence>
<feature type="compositionally biased region" description="Basic residues" evidence="1">
    <location>
        <begin position="189"/>
        <end position="207"/>
    </location>
</feature>
<sequence>MEEFSKSNNRSMANIGGLSIIQEFSMKSCAFTRVDHGKSNVVQTGCTDGNQGAPVDLNKVIRLVEILKQCQKFFTRKEFKNLLKHRAVRSSLSGIADLYNKGRISLEKNAINCIISFLRLIKKRENSCKKNKSNGETTKNKLELKLSVMIADLKMKSTSRDLIPRGGRTPCNKRQESSSQASISTRNITGRKPRRKSLSKSMSRSRSRSPPLRRNLFPRRDHYRPSPPPKRKNSYSRYRRSGSWSPLSSSRSRSRSRSHSPLRKRDYFDSRESRSRFRDHPFKYYEESSTSKWLPRSKRPKSPAGLIREKIHPNRRSRRSWSPSMASLKREVDMLRIENQTALKDLRELLAHNYSSSSSTTHDVGVPSNPYSSYLPTRNDFLAQYGATVEDQCFSVSETSPQTQSNGQNSYQIVYKGSNQFPGPSMSSYSPPSNEFLPESAEQISLSKQSCIMHAPLPTVSPPDVSHVRLHLPYSDILTYPFPSMDTLVTPSISPLPPSTLNEFKSLRTTKSSNEPVLNESSTEQRFSKEIEHVENIETQVKCCEVERIEYSGERVNIVNPASILESLSDEIERHVNIFSVNKLSFETSTGDNDTVNSSEQTNAIDPSYIENSKREKVSVTDESAVCKFDNKKHRKVDEIEGELCESRKPRLTHLNKGTANLEKCTTSPSSCEHSIKKNGQNNRDLGMVVNEMFPSLIISEELNTHEESDTANIKEVLSVTSPELLATLMIDKMDPSRENVEKKSSKLDSNFGTVSFNKNEQHSPRERFHKRSTRNMMQEFIGNDFSKIKIPIGVTLKKCSVPLEKTSTLPLEGKGSVMHKFHNLTSKAVSTRTGESIHHSSTGTPAFSDFNSMKRSKNAKLPTTLLYEAEKTHLNSEPVISSKKLRNFSLLSENQQQPSDQVPPKMAESLSCLNEAETNFHTESDATVMSEVSKFARMPTLLVALKRGKGDLSRENVEKQLPNVMHDFGTNASIKNEQSSPSEQSSENSNRKLIRELYGSGFSNIQVPSGVALKRCMVTLGRKSNLPCPTGKRSIMPPNMYKESDAASVNEFLSNGLTKVSTAASGLERKVLPCENEEKRSPKLAVTLDAIASDEKEDSGRLSASNQSQERLNRDMIIEFNGIAFSNVKVPKGVILKKCMISLKRTSIASPSGK</sequence>
<gene>
    <name evidence="2" type="ORF">BEMITA_LOCUS11514</name>
</gene>
<dbReference type="KEGG" id="btab:109029659"/>
<feature type="compositionally biased region" description="Basic residues" evidence="1">
    <location>
        <begin position="229"/>
        <end position="240"/>
    </location>
</feature>
<accession>A0A9P0F5H8</accession>
<feature type="region of interest" description="Disordered" evidence="1">
    <location>
        <begin position="966"/>
        <end position="990"/>
    </location>
</feature>
<evidence type="ECO:0000313" key="2">
    <source>
        <dbReference type="EMBL" id="CAH0393067.1"/>
    </source>
</evidence>
<dbReference type="AlphaFoldDB" id="A0A9P0F5H8"/>
<keyword evidence="3" id="KW-1185">Reference proteome</keyword>
<reference evidence="2" key="1">
    <citation type="submission" date="2021-12" db="EMBL/GenBank/DDBJ databases">
        <authorList>
            <person name="King R."/>
        </authorList>
    </citation>
    <scope>NUCLEOTIDE SEQUENCE</scope>
</reference>
<proteinExistence type="predicted"/>